<reference evidence="7 8" key="1">
    <citation type="journal article" date="2020" name="Biotechnol. Biofuels">
        <title>New insights from the biogas microbiome by comprehensive genome-resolved metagenomics of nearly 1600 species originating from multiple anaerobic digesters.</title>
        <authorList>
            <person name="Campanaro S."/>
            <person name="Treu L."/>
            <person name="Rodriguez-R L.M."/>
            <person name="Kovalovszki A."/>
            <person name="Ziels R.M."/>
            <person name="Maus I."/>
            <person name="Zhu X."/>
            <person name="Kougias P.G."/>
            <person name="Basile A."/>
            <person name="Luo G."/>
            <person name="Schluter A."/>
            <person name="Konstantinidis K.T."/>
            <person name="Angelidaki I."/>
        </authorList>
    </citation>
    <scope>NUCLEOTIDE SEQUENCE [LARGE SCALE GENOMIC DNA]</scope>
    <source>
        <strain evidence="7">AS27yjCOA_65</strain>
    </source>
</reference>
<dbReference type="InterPro" id="IPR022791">
    <property type="entry name" value="L-PG_synthase/AglD"/>
</dbReference>
<comment type="subcellular location">
    <subcellularLocation>
        <location evidence="1">Cell membrane</location>
        <topology evidence="1">Multi-pass membrane protein</topology>
    </subcellularLocation>
</comment>
<keyword evidence="5 6" id="KW-0472">Membrane</keyword>
<keyword evidence="2" id="KW-1003">Cell membrane</keyword>
<dbReference type="EMBL" id="JAAZON010000545">
    <property type="protein sequence ID" value="NMC63866.1"/>
    <property type="molecule type" value="Genomic_DNA"/>
</dbReference>
<gene>
    <name evidence="7" type="ORF">GYA55_11945</name>
</gene>
<evidence type="ECO:0000313" key="7">
    <source>
        <dbReference type="EMBL" id="NMC63866.1"/>
    </source>
</evidence>
<evidence type="ECO:0000256" key="4">
    <source>
        <dbReference type="ARBA" id="ARBA00022989"/>
    </source>
</evidence>
<keyword evidence="4 6" id="KW-1133">Transmembrane helix</keyword>
<feature type="transmembrane region" description="Helical" evidence="6">
    <location>
        <begin position="150"/>
        <end position="169"/>
    </location>
</feature>
<dbReference type="NCBIfam" id="TIGR00374">
    <property type="entry name" value="flippase-like domain"/>
    <property type="match status" value="1"/>
</dbReference>
<evidence type="ECO:0000256" key="6">
    <source>
        <dbReference type="SAM" id="Phobius"/>
    </source>
</evidence>
<evidence type="ECO:0000256" key="2">
    <source>
        <dbReference type="ARBA" id="ARBA00022475"/>
    </source>
</evidence>
<feature type="transmembrane region" description="Helical" evidence="6">
    <location>
        <begin position="254"/>
        <end position="272"/>
    </location>
</feature>
<dbReference type="GO" id="GO:0005886">
    <property type="term" value="C:plasma membrane"/>
    <property type="evidence" value="ECO:0007669"/>
    <property type="project" value="UniProtKB-SubCell"/>
</dbReference>
<feature type="transmembrane region" description="Helical" evidence="6">
    <location>
        <begin position="37"/>
        <end position="55"/>
    </location>
</feature>
<feature type="transmembrane region" description="Helical" evidence="6">
    <location>
        <begin position="119"/>
        <end position="138"/>
    </location>
</feature>
<dbReference type="Pfam" id="PF03706">
    <property type="entry name" value="LPG_synthase_TM"/>
    <property type="match status" value="1"/>
</dbReference>
<evidence type="ECO:0000256" key="5">
    <source>
        <dbReference type="ARBA" id="ARBA00023136"/>
    </source>
</evidence>
<organism evidence="7 8">
    <name type="scientific">SAR324 cluster bacterium</name>
    <dbReference type="NCBI Taxonomy" id="2024889"/>
    <lineage>
        <taxon>Bacteria</taxon>
        <taxon>Deltaproteobacteria</taxon>
        <taxon>SAR324 cluster</taxon>
    </lineage>
</organism>
<proteinExistence type="predicted"/>
<keyword evidence="3 6" id="KW-0812">Transmembrane</keyword>
<comment type="caution">
    <text evidence="7">The sequence shown here is derived from an EMBL/GenBank/DDBJ whole genome shotgun (WGS) entry which is preliminary data.</text>
</comment>
<dbReference type="Proteomes" id="UP000524246">
    <property type="component" value="Unassembled WGS sequence"/>
</dbReference>
<feature type="transmembrane region" description="Helical" evidence="6">
    <location>
        <begin position="197"/>
        <end position="217"/>
    </location>
</feature>
<feature type="transmembrane region" description="Helical" evidence="6">
    <location>
        <begin position="9"/>
        <end position="31"/>
    </location>
</feature>
<accession>A0A7X9FU02</accession>
<evidence type="ECO:0000256" key="3">
    <source>
        <dbReference type="ARBA" id="ARBA00022692"/>
    </source>
</evidence>
<evidence type="ECO:0000313" key="8">
    <source>
        <dbReference type="Proteomes" id="UP000524246"/>
    </source>
</evidence>
<dbReference type="PANTHER" id="PTHR39087:SF2">
    <property type="entry name" value="UPF0104 MEMBRANE PROTEIN MJ1595"/>
    <property type="match status" value="1"/>
</dbReference>
<sequence>MSNFLRRYGIWIISVAALTFVISKLNWAAFLAQLAKVSILDILLLVIIYLLGFFPRALRSKLMLPALSWQAAMGGVMIGYAANNILPARLGELVRAHIIGKVEGIRTSTTLSSIVFERMLDGFVIVILLFIGSTQLALPGWAEEARWTGLALFSVALIIFLISGFFRSFCLRFVPEGRLGTFIEGVLEGAAIGCRNVPALLSIVALSFAVWFMEAVMFRYGFAIFDLRLGYLEALFVLGVLNLGILIPNSPGNIGVFQYFTILALSVFEIDASHATAYSVVLHLCQYVSVTCIGLFYLSLFGVRSLTDLRKDV</sequence>
<dbReference type="PANTHER" id="PTHR39087">
    <property type="entry name" value="UPF0104 MEMBRANE PROTEIN MJ1595"/>
    <property type="match status" value="1"/>
</dbReference>
<dbReference type="AlphaFoldDB" id="A0A7X9FU02"/>
<feature type="transmembrane region" description="Helical" evidence="6">
    <location>
        <begin position="284"/>
        <end position="303"/>
    </location>
</feature>
<feature type="transmembrane region" description="Helical" evidence="6">
    <location>
        <begin position="62"/>
        <end position="82"/>
    </location>
</feature>
<evidence type="ECO:0000256" key="1">
    <source>
        <dbReference type="ARBA" id="ARBA00004651"/>
    </source>
</evidence>
<name>A0A7X9FU02_9DELT</name>
<feature type="transmembrane region" description="Helical" evidence="6">
    <location>
        <begin position="229"/>
        <end position="248"/>
    </location>
</feature>
<protein>
    <submittedName>
        <fullName evidence="7">Flippase-like domain-containing protein</fullName>
    </submittedName>
</protein>